<evidence type="ECO:0000256" key="1">
    <source>
        <dbReference type="ARBA" id="ARBA00004651"/>
    </source>
</evidence>
<keyword evidence="6 8" id="KW-0472">Membrane</keyword>
<keyword evidence="5 8" id="KW-1133">Transmembrane helix</keyword>
<feature type="transmembrane region" description="Helical" evidence="8">
    <location>
        <begin position="397"/>
        <end position="417"/>
    </location>
</feature>
<gene>
    <name evidence="9" type="ORF">YH66_15265</name>
</gene>
<evidence type="ECO:0000256" key="3">
    <source>
        <dbReference type="ARBA" id="ARBA00022679"/>
    </source>
</evidence>
<evidence type="ECO:0000256" key="5">
    <source>
        <dbReference type="ARBA" id="ARBA00022989"/>
    </source>
</evidence>
<proteinExistence type="inferred from homology"/>
<protein>
    <submittedName>
        <fullName evidence="9">Membrane protein</fullName>
    </submittedName>
</protein>
<feature type="transmembrane region" description="Helical" evidence="8">
    <location>
        <begin position="429"/>
        <end position="448"/>
    </location>
</feature>
<evidence type="ECO:0000256" key="6">
    <source>
        <dbReference type="ARBA" id="ARBA00023136"/>
    </source>
</evidence>
<evidence type="ECO:0000313" key="10">
    <source>
        <dbReference type="Proteomes" id="UP000034037"/>
    </source>
</evidence>
<dbReference type="RefSeq" id="WP_003861196.1">
    <property type="nucleotide sequence ID" value="NZ_CP011309.1"/>
</dbReference>
<evidence type="ECO:0000256" key="2">
    <source>
        <dbReference type="ARBA" id="ARBA00022475"/>
    </source>
</evidence>
<keyword evidence="3" id="KW-0808">Transferase</keyword>
<dbReference type="PIRSF" id="PIRSF010361">
    <property type="entry name" value="UCP010361"/>
    <property type="match status" value="1"/>
</dbReference>
<organism evidence="9 10">
    <name type="scientific">[Brevibacterium] flavum</name>
    <dbReference type="NCBI Taxonomy" id="92706"/>
    <lineage>
        <taxon>Bacteria</taxon>
        <taxon>Bacillati</taxon>
        <taxon>Actinomycetota</taxon>
        <taxon>Actinomycetes</taxon>
        <taxon>Mycobacteriales</taxon>
        <taxon>Corynebacteriaceae</taxon>
        <taxon>Corynebacterium</taxon>
    </lineage>
</organism>
<evidence type="ECO:0000256" key="8">
    <source>
        <dbReference type="SAM" id="Phobius"/>
    </source>
</evidence>
<dbReference type="Pfam" id="PF09594">
    <property type="entry name" value="GT87"/>
    <property type="match status" value="1"/>
</dbReference>
<sequence length="486" mass="53989">MDQKLDQQKVDRVSPGDSEPVARDFINAIGGRFGRFAQVGTQRFWTPLRVLITTSLVFLAMGFLTKANCIQGSRGTDGVVSLNWSGSRQYTSACYNDIVPLYGGRGIDAPGFPYAFSWQEGDLTRYMEYPVLGGIFQWICGIITRFLYPVVDVIPFHTLPESGLYFIVTALALAFFWVLVIRMMVELTGNRVWDTVLVAASPLVAVHAFTNWDTPAIAAVIGAMLAVKRGNPLVAGVLIGAGTAFKLWPLYLLGAYLVLAVKNKNLKPFITMAAAAAVTWLVVNVPVMIAYPKAWNEFLRLNRERGAEWTTIYQVIDRNLPINLNDPVLLNVLSFGLFGASCVAILILGLRVQRTPRVAELAFLIVAAFLLFNKVWSPQYSLWLVPLAVLAFPQWKVLFPWMVTDTMVWPILMWHMLGTDNKGLPHEMLDLIVISRDAFIVVMIVGVIRQMLGRRADPVMDAHAGRDLLAGPFGAGERRKALKEVS</sequence>
<feature type="transmembrane region" description="Helical" evidence="8">
    <location>
        <begin position="328"/>
        <end position="349"/>
    </location>
</feature>
<dbReference type="EMBL" id="CP011309">
    <property type="protein sequence ID" value="AKF28786.1"/>
    <property type="molecule type" value="Genomic_DNA"/>
</dbReference>
<accession>A0A0F6WRX1</accession>
<dbReference type="InterPro" id="IPR018584">
    <property type="entry name" value="GT87"/>
</dbReference>
<feature type="transmembrane region" description="Helical" evidence="8">
    <location>
        <begin position="269"/>
        <end position="291"/>
    </location>
</feature>
<comment type="similarity">
    <text evidence="7">Belongs to the glycosyltransferase 87 family.</text>
</comment>
<feature type="transmembrane region" description="Helical" evidence="8">
    <location>
        <begin position="232"/>
        <end position="257"/>
    </location>
</feature>
<keyword evidence="2" id="KW-1003">Cell membrane</keyword>
<dbReference type="GO" id="GO:0005886">
    <property type="term" value="C:plasma membrane"/>
    <property type="evidence" value="ECO:0007669"/>
    <property type="project" value="UniProtKB-SubCell"/>
</dbReference>
<keyword evidence="4 8" id="KW-0812">Transmembrane</keyword>
<dbReference type="GO" id="GO:0016758">
    <property type="term" value="F:hexosyltransferase activity"/>
    <property type="evidence" value="ECO:0007669"/>
    <property type="project" value="InterPro"/>
</dbReference>
<evidence type="ECO:0000313" key="9">
    <source>
        <dbReference type="EMBL" id="AKF28786.1"/>
    </source>
</evidence>
<feature type="transmembrane region" description="Helical" evidence="8">
    <location>
        <begin position="361"/>
        <end position="377"/>
    </location>
</feature>
<dbReference type="AlphaFoldDB" id="A0A0F6WRX1"/>
<evidence type="ECO:0000256" key="4">
    <source>
        <dbReference type="ARBA" id="ARBA00022692"/>
    </source>
</evidence>
<feature type="transmembrane region" description="Helical" evidence="8">
    <location>
        <begin position="44"/>
        <end position="64"/>
    </location>
</feature>
<feature type="transmembrane region" description="Helical" evidence="8">
    <location>
        <begin position="163"/>
        <end position="180"/>
    </location>
</feature>
<reference evidence="9 10" key="1">
    <citation type="submission" date="2015-04" db="EMBL/GenBank/DDBJ databases">
        <title>Complete Genome Sequence of Brevibacterium flavum ATCC 15168.</title>
        <authorList>
            <person name="Ahn J."/>
            <person name="Park G."/>
            <person name="Jeon W."/>
            <person name="Jang Y."/>
            <person name="Jang M."/>
            <person name="Lee H."/>
            <person name="Lee H."/>
        </authorList>
    </citation>
    <scope>NUCLEOTIDE SEQUENCE [LARGE SCALE GENOMIC DNA]</scope>
    <source>
        <strain evidence="9 10">ATCC 15168</strain>
    </source>
</reference>
<keyword evidence="10" id="KW-1185">Reference proteome</keyword>
<feature type="transmembrane region" description="Helical" evidence="8">
    <location>
        <begin position="129"/>
        <end position="151"/>
    </location>
</feature>
<dbReference type="PATRIC" id="fig|92706.3.peg.3211"/>
<dbReference type="InterPro" id="IPR016570">
    <property type="entry name" value="UCP010361"/>
</dbReference>
<evidence type="ECO:0000256" key="7">
    <source>
        <dbReference type="ARBA" id="ARBA00024033"/>
    </source>
</evidence>
<dbReference type="Proteomes" id="UP000034037">
    <property type="component" value="Chromosome"/>
</dbReference>
<dbReference type="HOGENOM" id="CLU_028876_1_0_11"/>
<name>A0A0F6WRX1_9CORY</name>
<comment type="subcellular location">
    <subcellularLocation>
        <location evidence="1">Cell membrane</location>
        <topology evidence="1">Multi-pass membrane protein</topology>
    </subcellularLocation>
</comment>